<evidence type="ECO:0000313" key="2">
    <source>
        <dbReference type="Proteomes" id="UP001151699"/>
    </source>
</evidence>
<comment type="caution">
    <text evidence="1">The sequence shown here is derived from an EMBL/GenBank/DDBJ whole genome shotgun (WGS) entry which is preliminary data.</text>
</comment>
<name>A0A9Q0S0E8_9DIPT</name>
<sequence length="408" mass="46616">MNLRTGGRPARLILNPKRKAPVCFSNETLDNFVTNLGISLRDMEKLRNFIRTKAGRKSVPSYCIRQASKKAKILKDVYQCRSFEFDIDELPEKETRPVVNADAETLLEAALEAREEYGEVRLILVCIVPNIKETYDNVEILWDLTQLNKIPFKFVSDFKLLLIIVGQETANSTYSCPFCFINLSDLRDGEPGAKTLYLGKDNVALQISEECLKLKTFGDLSESFKKFEDQNCDKKNAKHCHITVNLPLFDESDEMHIIEKAVIPELHEVQGIVNHIFFDGLVPLLGRDNAMKRPKKLNLISKHYHGEMFEGNACRRLLKEADLLNDSDILGEHSIFEINPFIQTLKTLDKLVNASFKSERPDDSWQQHVNELKRVYPATGLSNASKVHVLLEHLKHGLYNLSSDPLRM</sequence>
<dbReference type="Proteomes" id="UP001151699">
    <property type="component" value="Chromosome X"/>
</dbReference>
<organism evidence="1 2">
    <name type="scientific">Pseudolycoriella hygida</name>
    <dbReference type="NCBI Taxonomy" id="35572"/>
    <lineage>
        <taxon>Eukaryota</taxon>
        <taxon>Metazoa</taxon>
        <taxon>Ecdysozoa</taxon>
        <taxon>Arthropoda</taxon>
        <taxon>Hexapoda</taxon>
        <taxon>Insecta</taxon>
        <taxon>Pterygota</taxon>
        <taxon>Neoptera</taxon>
        <taxon>Endopterygota</taxon>
        <taxon>Diptera</taxon>
        <taxon>Nematocera</taxon>
        <taxon>Sciaroidea</taxon>
        <taxon>Sciaridae</taxon>
        <taxon>Pseudolycoriella</taxon>
    </lineage>
</organism>
<dbReference type="OrthoDB" id="7699598at2759"/>
<protein>
    <submittedName>
        <fullName evidence="1">Uncharacterized protein</fullName>
    </submittedName>
</protein>
<reference evidence="1" key="1">
    <citation type="submission" date="2022-07" db="EMBL/GenBank/DDBJ databases">
        <authorList>
            <person name="Trinca V."/>
            <person name="Uliana J.V.C."/>
            <person name="Torres T.T."/>
            <person name="Ward R.J."/>
            <person name="Monesi N."/>
        </authorList>
    </citation>
    <scope>NUCLEOTIDE SEQUENCE</scope>
    <source>
        <strain evidence="1">HSMRA1968</strain>
        <tissue evidence="1">Whole embryos</tissue>
    </source>
</reference>
<dbReference type="AlphaFoldDB" id="A0A9Q0S0E8"/>
<dbReference type="EMBL" id="WJQU01000003">
    <property type="protein sequence ID" value="KAJ6639211.1"/>
    <property type="molecule type" value="Genomic_DNA"/>
</dbReference>
<accession>A0A9Q0S0E8</accession>
<keyword evidence="2" id="KW-1185">Reference proteome</keyword>
<evidence type="ECO:0000313" key="1">
    <source>
        <dbReference type="EMBL" id="KAJ6639211.1"/>
    </source>
</evidence>
<gene>
    <name evidence="1" type="ORF">Bhyg_11953</name>
</gene>
<proteinExistence type="predicted"/>